<dbReference type="AlphaFoldDB" id="A0A031WGJ2"/>
<gene>
    <name evidence="1" type="ORF">BN1096_850008</name>
</gene>
<sequence length="106" mass="12727">MILKDDLLRIGFDTYIENTEDELLENDKKYLNDKKESERIMNRLLEILEEKEHKKMLIDFEEKIYGNGVIEKEYAYRMGVLDGFDLAESINSTKKTMFERGLKYIY</sequence>
<organism evidence="1">
    <name type="scientific">Clostridioides difficile</name>
    <name type="common">Peptoclostridium difficile</name>
    <dbReference type="NCBI Taxonomy" id="1496"/>
    <lineage>
        <taxon>Bacteria</taxon>
        <taxon>Bacillati</taxon>
        <taxon>Bacillota</taxon>
        <taxon>Clostridia</taxon>
        <taxon>Peptostreptococcales</taxon>
        <taxon>Peptostreptococcaceae</taxon>
        <taxon>Clostridioides</taxon>
    </lineage>
</organism>
<evidence type="ECO:0000313" key="1">
    <source>
        <dbReference type="EMBL" id="CDS90466.1"/>
    </source>
</evidence>
<dbReference type="RefSeq" id="WP_011572949.1">
    <property type="nucleotide sequence ID" value="NZ_CAADAW010000040.1"/>
</dbReference>
<name>A0A031WGJ2_CLODI</name>
<protein>
    <submittedName>
        <fullName evidence="1">Uncharacterized protein</fullName>
    </submittedName>
</protein>
<accession>A0A031WGJ2</accession>
<proteinExistence type="predicted"/>
<reference evidence="1" key="1">
    <citation type="submission" date="2014-07" db="EMBL/GenBank/DDBJ databases">
        <authorList>
            <person name="Monot Marc"/>
        </authorList>
    </citation>
    <scope>NUCLEOTIDE SEQUENCE</scope>
</reference>
<dbReference type="EMBL" id="LK932541">
    <property type="protein sequence ID" value="CDS90466.1"/>
    <property type="molecule type" value="Genomic_DNA"/>
</dbReference>